<evidence type="ECO:0000256" key="5">
    <source>
        <dbReference type="ARBA" id="ARBA00022989"/>
    </source>
</evidence>
<keyword evidence="10" id="KW-1185">Reference proteome</keyword>
<evidence type="ECO:0000256" key="8">
    <source>
        <dbReference type="SAM" id="Phobius"/>
    </source>
</evidence>
<evidence type="ECO:0000256" key="2">
    <source>
        <dbReference type="ARBA" id="ARBA00022676"/>
    </source>
</evidence>
<dbReference type="EMBL" id="JBFXLQ010000017">
    <property type="protein sequence ID" value="KAL2867773.1"/>
    <property type="molecule type" value="Genomic_DNA"/>
</dbReference>
<proteinExistence type="predicted"/>
<dbReference type="PANTHER" id="PTHR43867">
    <property type="entry name" value="CELLULOSE SYNTHASE CATALYTIC SUBUNIT A [UDP-FORMING]"/>
    <property type="match status" value="1"/>
</dbReference>
<sequence>MARMQPPNTTSPLSSWSDEETANEIFVPEPLLAAAASSETAPQTLRWSSTPLPPTAVPAGEIRVRKRGQSRAMGLPEGSQGVYRHVSYSSAVEEGRGPLSPVRQDAGSVPRSQSLSERTTASHRAERHIRCAPLQTDSEAGPRGVSGDSNFAPVMRVSRTPNEVRKSRIGSLRSVYDRAKLVNIKHQRKDWLRHVIEYGAYAFLVLAVYFVLVGLPLWKGSVYWLYWIMQYKLIFHGGWAIFICMLFWFSYTPLLTQFEPDPPGPDFYQVRHIARETPNVALVIPCYRAAPILGHTLAAALHTFPPSHIYVIANGNSTMPLDNTEAICRSFGVNHIWCPVGSKIVALFVGCYAAKAFPYVLLIDDDCILPPDFPVVTNRLTDQVQCIGYTIKSVGADGSRGTYCQQAQDLEYKLAGLQRSFAGRLGSAMFPHGAISLWRRKFLKRTLETHPGFSISEDWFLGDSCRRLGGRIQMCSAVFVETTTPARLISVRADVTRGGFGETTVCKQRFLRWNFFVTHSMWYNSSYLFGSWRLGWWEVGTKLFVFQELYETVLYLLTPFVIPTSIVVEPGFTMTLTIACWALYLLNALIFNEAHLRRKGERVNPWVVAVYYMPYKLMIGVIRVISCYWSIIRYARYFARRHPKLTENHKAVGVVLRLEEQSQGTDGRAGGVASVPWWQDTY</sequence>
<evidence type="ECO:0000313" key="10">
    <source>
        <dbReference type="Proteomes" id="UP001610432"/>
    </source>
</evidence>
<dbReference type="RefSeq" id="XP_070886752.1">
    <property type="nucleotide sequence ID" value="XM_071034248.1"/>
</dbReference>
<feature type="compositionally biased region" description="Polar residues" evidence="7">
    <location>
        <begin position="1"/>
        <end position="16"/>
    </location>
</feature>
<comment type="caution">
    <text evidence="9">The sequence shown here is derived from an EMBL/GenBank/DDBJ whole genome shotgun (WGS) entry which is preliminary data.</text>
</comment>
<accession>A0ABR4LT99</accession>
<dbReference type="InterPro" id="IPR050321">
    <property type="entry name" value="Glycosyltr_2/OpgH_subfam"/>
</dbReference>
<comment type="subcellular location">
    <subcellularLocation>
        <location evidence="1">Membrane</location>
        <topology evidence="1">Multi-pass membrane protein</topology>
    </subcellularLocation>
</comment>
<evidence type="ECO:0000256" key="7">
    <source>
        <dbReference type="SAM" id="MobiDB-lite"/>
    </source>
</evidence>
<protein>
    <submittedName>
        <fullName evidence="9">Glycosyltransferase like family 2-domain-containing protein</fullName>
    </submittedName>
</protein>
<keyword evidence="5 8" id="KW-1133">Transmembrane helix</keyword>
<dbReference type="GeneID" id="98149320"/>
<keyword evidence="2" id="KW-0328">Glycosyltransferase</keyword>
<feature type="transmembrane region" description="Helical" evidence="8">
    <location>
        <begin position="611"/>
        <end position="631"/>
    </location>
</feature>
<feature type="compositionally biased region" description="Polar residues" evidence="7">
    <location>
        <begin position="37"/>
        <end position="50"/>
    </location>
</feature>
<dbReference type="SUPFAM" id="SSF53448">
    <property type="entry name" value="Nucleotide-diphospho-sugar transferases"/>
    <property type="match status" value="1"/>
</dbReference>
<organism evidence="9 10">
    <name type="scientific">Aspergillus lucknowensis</name>
    <dbReference type="NCBI Taxonomy" id="176173"/>
    <lineage>
        <taxon>Eukaryota</taxon>
        <taxon>Fungi</taxon>
        <taxon>Dikarya</taxon>
        <taxon>Ascomycota</taxon>
        <taxon>Pezizomycotina</taxon>
        <taxon>Eurotiomycetes</taxon>
        <taxon>Eurotiomycetidae</taxon>
        <taxon>Eurotiales</taxon>
        <taxon>Aspergillaceae</taxon>
        <taxon>Aspergillus</taxon>
        <taxon>Aspergillus subgen. Nidulantes</taxon>
    </lineage>
</organism>
<evidence type="ECO:0000256" key="4">
    <source>
        <dbReference type="ARBA" id="ARBA00022692"/>
    </source>
</evidence>
<feature type="transmembrane region" description="Helical" evidence="8">
    <location>
        <begin position="224"/>
        <end position="249"/>
    </location>
</feature>
<dbReference type="Pfam" id="PF13641">
    <property type="entry name" value="Glyco_tranf_2_3"/>
    <property type="match status" value="1"/>
</dbReference>
<keyword evidence="6 8" id="KW-0472">Membrane</keyword>
<gene>
    <name evidence="9" type="ORF">BJX67DRAFT_387646</name>
</gene>
<dbReference type="InterPro" id="IPR029044">
    <property type="entry name" value="Nucleotide-diphossugar_trans"/>
</dbReference>
<reference evidence="9 10" key="1">
    <citation type="submission" date="2024-07" db="EMBL/GenBank/DDBJ databases">
        <title>Section-level genome sequencing and comparative genomics of Aspergillus sections Usti and Cavernicolus.</title>
        <authorList>
            <consortium name="Lawrence Berkeley National Laboratory"/>
            <person name="Nybo J.L."/>
            <person name="Vesth T.C."/>
            <person name="Theobald S."/>
            <person name="Frisvad J.C."/>
            <person name="Larsen T.O."/>
            <person name="Kjaerboelling I."/>
            <person name="Rothschild-Mancinelli K."/>
            <person name="Lyhne E.K."/>
            <person name="Kogle M.E."/>
            <person name="Barry K."/>
            <person name="Clum A."/>
            <person name="Na H."/>
            <person name="Ledsgaard L."/>
            <person name="Lin J."/>
            <person name="Lipzen A."/>
            <person name="Kuo A."/>
            <person name="Riley R."/>
            <person name="Mondo S."/>
            <person name="Labutti K."/>
            <person name="Haridas S."/>
            <person name="Pangalinan J."/>
            <person name="Salamov A.A."/>
            <person name="Simmons B.A."/>
            <person name="Magnuson J.K."/>
            <person name="Chen J."/>
            <person name="Drula E."/>
            <person name="Henrissat B."/>
            <person name="Wiebenga A."/>
            <person name="Lubbers R.J."/>
            <person name="Gomes A.C."/>
            <person name="Macurrencykelacurrency M.R."/>
            <person name="Stajich J."/>
            <person name="Grigoriev I.V."/>
            <person name="Mortensen U.H."/>
            <person name="De Vries R.P."/>
            <person name="Baker S.E."/>
            <person name="Andersen M.R."/>
        </authorList>
    </citation>
    <scope>NUCLEOTIDE SEQUENCE [LARGE SCALE GENOMIC DNA]</scope>
    <source>
        <strain evidence="9 10">CBS 449.75</strain>
    </source>
</reference>
<feature type="region of interest" description="Disordered" evidence="7">
    <location>
        <begin position="94"/>
        <end position="129"/>
    </location>
</feature>
<name>A0ABR4LT99_9EURO</name>
<feature type="region of interest" description="Disordered" evidence="7">
    <location>
        <begin position="1"/>
        <end position="22"/>
    </location>
</feature>
<feature type="region of interest" description="Disordered" evidence="7">
    <location>
        <begin position="35"/>
        <end position="78"/>
    </location>
</feature>
<evidence type="ECO:0000256" key="1">
    <source>
        <dbReference type="ARBA" id="ARBA00004141"/>
    </source>
</evidence>
<dbReference type="Proteomes" id="UP001610432">
    <property type="component" value="Unassembled WGS sequence"/>
</dbReference>
<evidence type="ECO:0000256" key="6">
    <source>
        <dbReference type="ARBA" id="ARBA00023136"/>
    </source>
</evidence>
<dbReference type="PANTHER" id="PTHR43867:SF2">
    <property type="entry name" value="CELLULOSE SYNTHASE CATALYTIC SUBUNIT A [UDP-FORMING]"/>
    <property type="match status" value="1"/>
</dbReference>
<feature type="transmembrane region" description="Helical" evidence="8">
    <location>
        <begin position="198"/>
        <end position="218"/>
    </location>
</feature>
<feature type="compositionally biased region" description="Polar residues" evidence="7">
    <location>
        <begin position="110"/>
        <end position="119"/>
    </location>
</feature>
<evidence type="ECO:0000313" key="9">
    <source>
        <dbReference type="EMBL" id="KAL2867773.1"/>
    </source>
</evidence>
<evidence type="ECO:0000256" key="3">
    <source>
        <dbReference type="ARBA" id="ARBA00022679"/>
    </source>
</evidence>
<keyword evidence="4 8" id="KW-0812">Transmembrane</keyword>
<dbReference type="Gene3D" id="3.90.550.10">
    <property type="entry name" value="Spore Coat Polysaccharide Biosynthesis Protein SpsA, Chain A"/>
    <property type="match status" value="1"/>
</dbReference>
<feature type="transmembrane region" description="Helical" evidence="8">
    <location>
        <begin position="572"/>
        <end position="591"/>
    </location>
</feature>
<keyword evidence="3" id="KW-0808">Transferase</keyword>